<dbReference type="Proteomes" id="UP000075288">
    <property type="component" value="Unassembled WGS sequence"/>
</dbReference>
<comment type="caution">
    <text evidence="1">The sequence shown here is derived from an EMBL/GenBank/DDBJ whole genome shotgun (WGS) entry which is preliminary data.</text>
</comment>
<evidence type="ECO:0000313" key="1">
    <source>
        <dbReference type="EMBL" id="KYC63021.1"/>
    </source>
</evidence>
<organism evidence="1 2">
    <name type="scientific">Heyndrickxia coagulans</name>
    <name type="common">Weizmannia coagulans</name>
    <dbReference type="NCBI Taxonomy" id="1398"/>
    <lineage>
        <taxon>Bacteria</taxon>
        <taxon>Bacillati</taxon>
        <taxon>Bacillota</taxon>
        <taxon>Bacilli</taxon>
        <taxon>Bacillales</taxon>
        <taxon>Bacillaceae</taxon>
        <taxon>Heyndrickxia</taxon>
    </lineage>
</organism>
<dbReference type="AlphaFoldDB" id="A0A150K100"/>
<accession>A0A150K100</accession>
<sequence length="54" mass="6190">MLSERQAERYESRVQNRSAPPLFYCKFSGGGPAGMYVLVFLQVTLSLYYTLSTY</sequence>
<name>A0A150K100_HEYCO</name>
<reference evidence="1 2" key="1">
    <citation type="submission" date="2016-01" db="EMBL/GenBank/DDBJ databases">
        <title>Genome Sequences of Twelve Sporeforming Bacillus Species Isolated from Foods.</title>
        <authorList>
            <person name="Berendsen E.M."/>
            <person name="Wells-Bennik M.H."/>
            <person name="Krawcyk A.O."/>
            <person name="De Jong A."/>
            <person name="Holsappel S."/>
            <person name="Eijlander R.T."/>
            <person name="Kuipers O.P."/>
        </authorList>
    </citation>
    <scope>NUCLEOTIDE SEQUENCE [LARGE SCALE GENOMIC DNA]</scope>
    <source>
        <strain evidence="1 2">B4098</strain>
    </source>
</reference>
<evidence type="ECO:0000313" key="2">
    <source>
        <dbReference type="Proteomes" id="UP000075288"/>
    </source>
</evidence>
<gene>
    <name evidence="1" type="ORF">B4098_0427</name>
</gene>
<dbReference type="PATRIC" id="fig|1398.26.peg.2842"/>
<proteinExistence type="predicted"/>
<protein>
    <submittedName>
        <fullName evidence="1">Uncharacterized protein</fullName>
    </submittedName>
</protein>
<dbReference type="EMBL" id="LQYG01000042">
    <property type="protein sequence ID" value="KYC63021.1"/>
    <property type="molecule type" value="Genomic_DNA"/>
</dbReference>